<comment type="caution">
    <text evidence="2">The sequence shown here is derived from an EMBL/GenBank/DDBJ whole genome shotgun (WGS) entry which is preliminary data.</text>
</comment>
<organism evidence="2 3">
    <name type="scientific">Paramecium sonneborni</name>
    <dbReference type="NCBI Taxonomy" id="65129"/>
    <lineage>
        <taxon>Eukaryota</taxon>
        <taxon>Sar</taxon>
        <taxon>Alveolata</taxon>
        <taxon>Ciliophora</taxon>
        <taxon>Intramacronucleata</taxon>
        <taxon>Oligohymenophorea</taxon>
        <taxon>Peniculida</taxon>
        <taxon>Parameciidae</taxon>
        <taxon>Paramecium</taxon>
    </lineage>
</organism>
<name>A0A8S1QQ24_9CILI</name>
<proteinExistence type="predicted"/>
<dbReference type="EMBL" id="CAJJDN010000115">
    <property type="protein sequence ID" value="CAD8117808.1"/>
    <property type="molecule type" value="Genomic_DNA"/>
</dbReference>
<feature type="transmembrane region" description="Helical" evidence="1">
    <location>
        <begin position="219"/>
        <end position="237"/>
    </location>
</feature>
<accession>A0A8S1QQ24</accession>
<keyword evidence="1" id="KW-1133">Transmembrane helix</keyword>
<protein>
    <submittedName>
        <fullName evidence="2">Uncharacterized protein</fullName>
    </submittedName>
</protein>
<reference evidence="2" key="1">
    <citation type="submission" date="2021-01" db="EMBL/GenBank/DDBJ databases">
        <authorList>
            <consortium name="Genoscope - CEA"/>
            <person name="William W."/>
        </authorList>
    </citation>
    <scope>NUCLEOTIDE SEQUENCE</scope>
</reference>
<keyword evidence="1" id="KW-0472">Membrane</keyword>
<keyword evidence="1" id="KW-0812">Transmembrane</keyword>
<dbReference type="Proteomes" id="UP000692954">
    <property type="component" value="Unassembled WGS sequence"/>
</dbReference>
<evidence type="ECO:0000313" key="3">
    <source>
        <dbReference type="Proteomes" id="UP000692954"/>
    </source>
</evidence>
<dbReference type="AlphaFoldDB" id="A0A8S1QQ24"/>
<gene>
    <name evidence="2" type="ORF">PSON_ATCC_30995.1.T1150031</name>
</gene>
<evidence type="ECO:0000256" key="1">
    <source>
        <dbReference type="SAM" id="Phobius"/>
    </source>
</evidence>
<keyword evidence="3" id="KW-1185">Reference proteome</keyword>
<evidence type="ECO:0000313" key="2">
    <source>
        <dbReference type="EMBL" id="CAD8117808.1"/>
    </source>
</evidence>
<sequence>MTIAHCTQIIKQIYSKYSQDNLVRAKWEKIQNMILLKQYTENQMIYCKTQKVNQDEENKLEIYYQQFLIYSEVHFSKVTRYSYQSMMKMYLKKGGVSNGRIVRHQILIQKIQVYLPQLSEEDWENQHIFLLYLKYYQIFPLKRIHKVLLIKYRKEIQLNYLTIQEKIQQFQSKQMDSINFQILKLFLNQNLTLKLKNAKSTQNKDYFLMHNLIQILNKVILIVLIMDGLLGILINIYKINKKINNQMKDGIMNLFSYYKQNKLQ</sequence>